<comment type="similarity">
    <text evidence="4">Belongs to the glycosyltransferase 47 family.</text>
</comment>
<evidence type="ECO:0000256" key="8">
    <source>
        <dbReference type="ARBA" id="ARBA00022692"/>
    </source>
</evidence>
<keyword evidence="12" id="KW-0735">Signal-anchor</keyword>
<evidence type="ECO:0000259" key="26">
    <source>
        <dbReference type="Pfam" id="PF00155"/>
    </source>
</evidence>
<dbReference type="GO" id="GO:0050508">
    <property type="term" value="F:glucuronosyl-N-acetylglucosaminyl-proteoglycan 4-alpha-N-acetylglucosaminyltransferase activity"/>
    <property type="evidence" value="ECO:0007669"/>
    <property type="project" value="UniProtKB-EC"/>
</dbReference>
<evidence type="ECO:0000256" key="16">
    <source>
        <dbReference type="ARBA" id="ARBA00023157"/>
    </source>
</evidence>
<dbReference type="EC" id="2.4.1.224" evidence="5"/>
<keyword evidence="14" id="KW-0333">Golgi apparatus</keyword>
<keyword evidence="18" id="KW-0464">Manganese</keyword>
<comment type="function">
    <text evidence="21">Glycosyltransferase forming with EXT1 the heterodimeric heparan sulfate polymerase which catalyzes the elongation of the heparan sulfate glycan backbone. Glycan backbone extension consists in the alternating transfer of (1-&gt;4)-beta-D-GlcA and (1-&gt;4)-alpha-D-GlcNAc residues from their respective UDP-sugar donors. Both EXT1 and EXT2 are required for the full activity of the polymerase since EXT1 bears the N-acetylglucosaminyl-proteoglycan 4-beta-glucuronosyltransferase activity within the complex while EXT2 carries the glucuronosyl-N-acetylglucosaminyl-proteoglycan 4-alpha-N-acetylglucosaminyltransferase activity. Heparan sulfate proteoglycans are ubiquitous components of the extracellular matrix and play an important role in tissue homeostasis and signaling.</text>
</comment>
<dbReference type="GO" id="GO:0030170">
    <property type="term" value="F:pyridoxal phosphate binding"/>
    <property type="evidence" value="ECO:0007669"/>
    <property type="project" value="InterPro"/>
</dbReference>
<evidence type="ECO:0000256" key="14">
    <source>
        <dbReference type="ARBA" id="ARBA00023034"/>
    </source>
</evidence>
<keyword evidence="11" id="KW-0663">Pyridoxal phosphate</keyword>
<protein>
    <recommendedName>
        <fullName evidence="23">Exostosin-2</fullName>
        <ecNumber evidence="5">2.4.1.224</ecNumber>
    </recommendedName>
    <alternativeName>
        <fullName evidence="24">Glucuronosyl-N-acetylglucosaminyl-proteoglycan 4-alpha-N-acetylglucosaminyltransferase</fullName>
    </alternativeName>
</protein>
<keyword evidence="15" id="KW-0472">Membrane</keyword>
<dbReference type="InterPro" id="IPR040911">
    <property type="entry name" value="Exostosin_GT47"/>
</dbReference>
<dbReference type="Proteomes" id="UP000010552">
    <property type="component" value="Unassembled WGS sequence"/>
</dbReference>
<comment type="subcellular location">
    <subcellularLocation>
        <location evidence="2">Endoplasmic reticulum membrane</location>
        <topology evidence="2">Single-pass type II membrane protein</topology>
    </subcellularLocation>
    <subcellularLocation>
        <location evidence="19">Golgi apparatus</location>
        <location evidence="19">cis-Golgi network membrane</location>
        <topology evidence="19">Single-pass type II membrane protein</topology>
    </subcellularLocation>
</comment>
<evidence type="ECO:0000256" key="15">
    <source>
        <dbReference type="ARBA" id="ARBA00023136"/>
    </source>
</evidence>
<keyword evidence="16" id="KW-1015">Disulfide bond</keyword>
<evidence type="ECO:0000313" key="29">
    <source>
        <dbReference type="EMBL" id="ELK16055.1"/>
    </source>
</evidence>
<keyword evidence="9" id="KW-0479">Metal-binding</keyword>
<dbReference type="SUPFAM" id="SSF53383">
    <property type="entry name" value="PLP-dependent transferases"/>
    <property type="match status" value="2"/>
</dbReference>
<evidence type="ECO:0000256" key="13">
    <source>
        <dbReference type="ARBA" id="ARBA00022989"/>
    </source>
</evidence>
<evidence type="ECO:0000256" key="11">
    <source>
        <dbReference type="ARBA" id="ARBA00022898"/>
    </source>
</evidence>
<keyword evidence="13" id="KW-1133">Transmembrane helix</keyword>
<evidence type="ECO:0000256" key="21">
    <source>
        <dbReference type="ARBA" id="ARBA00053270"/>
    </source>
</evidence>
<dbReference type="Gene3D" id="3.40.640.10">
    <property type="entry name" value="Type I PLP-dependent aspartate aminotransferase-like (Major domain)"/>
    <property type="match status" value="2"/>
</dbReference>
<evidence type="ECO:0000256" key="20">
    <source>
        <dbReference type="ARBA" id="ARBA00050426"/>
    </source>
</evidence>
<dbReference type="CDD" id="cd00609">
    <property type="entry name" value="AAT_like"/>
    <property type="match status" value="2"/>
</dbReference>
<evidence type="ECO:0000256" key="3">
    <source>
        <dbReference type="ARBA" id="ARBA00004922"/>
    </source>
</evidence>
<dbReference type="InterPro" id="IPR050478">
    <property type="entry name" value="Ethylene_sulfur-biosynth"/>
</dbReference>
<dbReference type="eggNOG" id="KOG1022">
    <property type="taxonomic scope" value="Eukaryota"/>
</dbReference>
<dbReference type="Pfam" id="PF09258">
    <property type="entry name" value="Glyco_transf_64"/>
    <property type="match status" value="1"/>
</dbReference>
<dbReference type="PANTHER" id="PTHR43795:SF17">
    <property type="entry name" value="1-AMINOCYCLOPROPANE-1-CARBOXYLATE SYNTHASE-LIKE PROTEIN 1"/>
    <property type="match status" value="1"/>
</dbReference>
<evidence type="ECO:0000256" key="22">
    <source>
        <dbReference type="ARBA" id="ARBA00064285"/>
    </source>
</evidence>
<dbReference type="InterPro" id="IPR015338">
    <property type="entry name" value="GT64_dom"/>
</dbReference>
<dbReference type="EMBL" id="KB030484">
    <property type="protein sequence ID" value="ELK16055.1"/>
    <property type="molecule type" value="Genomic_DNA"/>
</dbReference>
<keyword evidence="17" id="KW-0325">Glycoprotein</keyword>
<reference evidence="30" key="1">
    <citation type="journal article" date="2013" name="Science">
        <title>Comparative analysis of bat genomes provides insight into the evolution of flight and immunity.</title>
        <authorList>
            <person name="Zhang G."/>
            <person name="Cowled C."/>
            <person name="Shi Z."/>
            <person name="Huang Z."/>
            <person name="Bishop-Lilly K.A."/>
            <person name="Fang X."/>
            <person name="Wynne J.W."/>
            <person name="Xiong Z."/>
            <person name="Baker M.L."/>
            <person name="Zhao W."/>
            <person name="Tachedjian M."/>
            <person name="Zhu Y."/>
            <person name="Zhou P."/>
            <person name="Jiang X."/>
            <person name="Ng J."/>
            <person name="Yang L."/>
            <person name="Wu L."/>
            <person name="Xiao J."/>
            <person name="Feng Y."/>
            <person name="Chen Y."/>
            <person name="Sun X."/>
            <person name="Zhang Y."/>
            <person name="Marsh G.A."/>
            <person name="Crameri G."/>
            <person name="Broder C.C."/>
            <person name="Frey K.G."/>
            <person name="Wang L.F."/>
            <person name="Wang J."/>
        </authorList>
    </citation>
    <scope>NUCLEOTIDE SEQUENCE [LARGE SCALE GENOMIC DNA]</scope>
</reference>
<keyword evidence="10" id="KW-0256">Endoplasmic reticulum</keyword>
<comment type="subunit">
    <text evidence="22">Part of the heparan sulfate polymerase, a dimeric complex composed of EXT1 and EXT2. Could also form homooligomeric complexes. Interacts with NDST1. Interacts with GALNT5.</text>
</comment>
<feature type="region of interest" description="Disordered" evidence="25">
    <location>
        <begin position="38"/>
        <end position="68"/>
    </location>
</feature>
<dbReference type="GO" id="GO:0008483">
    <property type="term" value="F:transaminase activity"/>
    <property type="evidence" value="ECO:0007669"/>
    <property type="project" value="TreeGrafter"/>
</dbReference>
<organism evidence="29 30">
    <name type="scientific">Pteropus alecto</name>
    <name type="common">Black flying fox</name>
    <dbReference type="NCBI Taxonomy" id="9402"/>
    <lineage>
        <taxon>Eukaryota</taxon>
        <taxon>Metazoa</taxon>
        <taxon>Chordata</taxon>
        <taxon>Craniata</taxon>
        <taxon>Vertebrata</taxon>
        <taxon>Euteleostomi</taxon>
        <taxon>Mammalia</taxon>
        <taxon>Eutheria</taxon>
        <taxon>Laurasiatheria</taxon>
        <taxon>Chiroptera</taxon>
        <taxon>Yinpterochiroptera</taxon>
        <taxon>Pteropodoidea</taxon>
        <taxon>Pteropodidae</taxon>
        <taxon>Pteropodinae</taxon>
        <taxon>Pteropus</taxon>
    </lineage>
</organism>
<evidence type="ECO:0000256" key="23">
    <source>
        <dbReference type="ARBA" id="ARBA00069568"/>
    </source>
</evidence>
<evidence type="ECO:0000313" key="30">
    <source>
        <dbReference type="Proteomes" id="UP000010552"/>
    </source>
</evidence>
<dbReference type="InParanoid" id="L5KY03"/>
<dbReference type="InterPro" id="IPR015424">
    <property type="entry name" value="PyrdxlP-dep_Trfase"/>
</dbReference>
<evidence type="ECO:0000256" key="6">
    <source>
        <dbReference type="ARBA" id="ARBA00022676"/>
    </source>
</evidence>
<dbReference type="Gene3D" id="3.90.550.10">
    <property type="entry name" value="Spore Coat Polysaccharide Biosynthesis Protein SpsA, Chain A"/>
    <property type="match status" value="1"/>
</dbReference>
<evidence type="ECO:0000259" key="27">
    <source>
        <dbReference type="Pfam" id="PF03016"/>
    </source>
</evidence>
<evidence type="ECO:0000256" key="2">
    <source>
        <dbReference type="ARBA" id="ARBA00004648"/>
    </source>
</evidence>
<dbReference type="SUPFAM" id="SSF53448">
    <property type="entry name" value="Nucleotide-diphospho-sugar transferases"/>
    <property type="match status" value="1"/>
</dbReference>
<keyword evidence="30" id="KW-1185">Reference proteome</keyword>
<dbReference type="GO" id="GO:0015012">
    <property type="term" value="P:heparan sulfate proteoglycan biosynthetic process"/>
    <property type="evidence" value="ECO:0007669"/>
    <property type="project" value="UniProtKB-ARBA"/>
</dbReference>
<dbReference type="PANTHER" id="PTHR43795">
    <property type="entry name" value="BIFUNCTIONAL ASPARTATE AMINOTRANSFERASE AND GLUTAMATE/ASPARTATE-PREPHENATE AMINOTRANSFERASE-RELATED"/>
    <property type="match status" value="1"/>
</dbReference>
<dbReference type="InterPro" id="IPR029044">
    <property type="entry name" value="Nucleotide-diphossugar_trans"/>
</dbReference>
<evidence type="ECO:0000256" key="10">
    <source>
        <dbReference type="ARBA" id="ARBA00022824"/>
    </source>
</evidence>
<gene>
    <name evidence="29" type="ORF">PAL_GLEAN10018078</name>
</gene>
<keyword evidence="7" id="KW-0808">Transferase</keyword>
<dbReference type="GO" id="GO:0046872">
    <property type="term" value="F:metal ion binding"/>
    <property type="evidence" value="ECO:0007669"/>
    <property type="project" value="UniProtKB-KW"/>
</dbReference>
<dbReference type="GO" id="GO:0005794">
    <property type="term" value="C:Golgi apparatus"/>
    <property type="evidence" value="ECO:0007669"/>
    <property type="project" value="UniProtKB-SubCell"/>
</dbReference>
<evidence type="ECO:0000256" key="18">
    <source>
        <dbReference type="ARBA" id="ARBA00023211"/>
    </source>
</evidence>
<evidence type="ECO:0000256" key="25">
    <source>
        <dbReference type="SAM" id="MobiDB-lite"/>
    </source>
</evidence>
<accession>L5KY03</accession>
<dbReference type="Gene3D" id="3.90.1150.10">
    <property type="entry name" value="Aspartate Aminotransferase, domain 1"/>
    <property type="match status" value="2"/>
</dbReference>
<evidence type="ECO:0000256" key="19">
    <source>
        <dbReference type="ARBA" id="ARBA00033739"/>
    </source>
</evidence>
<dbReference type="InterPro" id="IPR015421">
    <property type="entry name" value="PyrdxlP-dep_Trfase_major"/>
</dbReference>
<dbReference type="InterPro" id="IPR015422">
    <property type="entry name" value="PyrdxlP-dep_Trfase_small"/>
</dbReference>
<feature type="domain" description="Exostosin GT47" evidence="27">
    <location>
        <begin position="1232"/>
        <end position="1511"/>
    </location>
</feature>
<sequence>MEVGGTKGQPESRPGCEGQGVFPLLQCTVSLFSAGSGQPVEAKTNTQTMSHQSDTDRKSCGQMSSQGLRNQSTHTQLLEVMLCLQQTIEDYIVQLKTQHPQQSLALEEQRHGRATREEEAILVHLMCQVANLLQSGATGGAGLQLPCPSLGSYGDVGGGQQAQSSRWPDQRGHQLSDLEATSISCDLSNRGNDIFNLYSSFHDYENYQRDKYHEEKNTLGFINLGTSENKLCIDLMTERLSRSDMNYIDDALLQYSKIRGHSFLLEEVAQFLTYYCKSPTQLDPENVVVLNGCCSVFSVLAMVLCDPGDGFLIPTPFYGGFNLTTHLYAKVELIPVHLDSEITDVNTHPFQLTVSKLERALFEARLQCKKVKGLVLINPQNPLGDIYSRDSLKEYLEFAKRYNLHVIIDEVYLLSVFDESITFHSVLSMESLPDPEKTYVIWGPSKDFGISGFRCGALYTHNKKVVSAISTFGYLHGISGIAQHKLCQLLRDREWIDKVFLPTNRSRLQAAHRYVTNKLKAMKIPFLSRVSGLFIWMNLQKYLDPCTFEQELLLHRCFLDNKLMLSHGQTFMCKEPGWFRLIFSDKPFRLKLASTQGLDSNCGDGLERECSRKLGQKLPELCGVGDPTTTFSSYSSHLSSRGSIIKWFWDTAEEGYRGYLMDAYDEDKNPKGTINLGTSENKLCFDLLSWRLSQSDMLRVEPSLLQYPDWRGHLFLREEVARFLSFYCKSPSPLKPENVVVLNGCASLFSALATVLCEMGEAFLIPAPYYGSIKQHVYLYGNVQLVCVSLDSEVTELGTRPFQLTVKKLEKALQGANSEGVKVKGLILVNPWNPLGDIYSPRELQEYLEFAKRHELHVLVDEIYMLSVFEESVRHHSVLGLERLPDPQRTHMMWSTSKDFGMSGLRFGTLYTENKEVATAVASLCRYHGLSGLVQYQMAQLLRDHDWINQVYLPESHARLKAAHAYVSGELRALGIPFLSRGAGFFIWVDLRKYLPELTFEGEMLLWRKFLDNKVLLSAGKAFECKEPGWFRLIFSDKAHRLRLAGGAGPDRSRMRSALGVRRRARSQGPNSPLARWLARPRRGRWRLPTRRSLTPAAVARALRHEPVTERGQERDAAVAEECKEEAVCAIMCASVKYNIRGPALIPRMKTKHRIYYITLFSVVLLGLIATGMFQFWPHSIESSNDWSVEKRSVRDVPVVRLPADSPIPERGDLSCRMHTCFDVYRCGFNPKNKIKVYIYPLKKYVDDFGVPVSNTISREYNELLTAISDSDYYTDDITRACLFVPSIDVLNQNTFRIKETAQALAQLSRWDRGTNHLLFNMLPGGPPDYNTALDVPRDRALLAGGGFSTWTYRQGYDVSIPVYSPLSAEVDLPEKGSGPRRYFLLSSQMALHPEYREDLEALQAKHGESVIVLDKCTNLSEDVLSVRKRCHKHQVFDYPQVLQEATFCVVLRGARLGQAVLSDVLRAGCVPVVIADSYILPFSEVLDWKRASVVVPEEKISDVYSILQSIPQRQIEEMQKQARWFWDAYFQSIKAIALATLQIINDRIYPYAAISYEEWNDPPAVKWGSVSNPLFLPLIPPQSQGFTAIVLTYDRVESLFRVITEVSKVPSLSKLLVVWNNQNKIPPEESLWPKIRVPLKVVRTAENKLSNRFFPYDEIETEAVLAIDDDIIMLTSDELQFGYEVWREFPDRLVGYPGRLHLWDHETSKWKYESEWTNEVSMVLTGAAFYHKYFNYLYTYKMPGDIKNWVDAHMNCEDIAMNFLVANVTGKAVIKVTPRKKFKCPECTAIDGLSLDQTHMVERSECINKFASVFGTMPLKVVEHRADPVLYKDDFPEKLKSFPNIGSL</sequence>
<dbReference type="STRING" id="9402.L5KY03"/>
<dbReference type="PRINTS" id="PR00753">
    <property type="entry name" value="ACCSYNTHASE"/>
</dbReference>
<evidence type="ECO:0000256" key="7">
    <source>
        <dbReference type="ARBA" id="ARBA00022679"/>
    </source>
</evidence>
<evidence type="ECO:0000256" key="5">
    <source>
        <dbReference type="ARBA" id="ARBA00012194"/>
    </source>
</evidence>
<comment type="pathway">
    <text evidence="3">Protein modification; protein glycosylation.</text>
</comment>
<dbReference type="Pfam" id="PF03016">
    <property type="entry name" value="Exostosin_GT47"/>
    <property type="match status" value="1"/>
</dbReference>
<dbReference type="Pfam" id="PF00155">
    <property type="entry name" value="Aminotran_1_2"/>
    <property type="match status" value="2"/>
</dbReference>
<keyword evidence="6" id="KW-0328">Glycosyltransferase</keyword>
<name>L5KY03_PTEAL</name>
<evidence type="ECO:0000259" key="28">
    <source>
        <dbReference type="Pfam" id="PF09258"/>
    </source>
</evidence>
<dbReference type="GO" id="GO:0005789">
    <property type="term" value="C:endoplasmic reticulum membrane"/>
    <property type="evidence" value="ECO:0007669"/>
    <property type="project" value="UniProtKB-SubCell"/>
</dbReference>
<evidence type="ECO:0000256" key="1">
    <source>
        <dbReference type="ARBA" id="ARBA00001936"/>
    </source>
</evidence>
<keyword evidence="8" id="KW-0812">Transmembrane</keyword>
<evidence type="ECO:0000256" key="24">
    <source>
        <dbReference type="ARBA" id="ARBA00083239"/>
    </source>
</evidence>
<feature type="domain" description="Glycosyl transferase 64" evidence="28">
    <location>
        <begin position="1587"/>
        <end position="1832"/>
    </location>
</feature>
<dbReference type="FunFam" id="3.90.550.10:FF:000035">
    <property type="entry name" value="Putative Exostosin-2"/>
    <property type="match status" value="1"/>
</dbReference>
<dbReference type="InterPro" id="IPR004839">
    <property type="entry name" value="Aminotransferase_I/II_large"/>
</dbReference>
<evidence type="ECO:0000256" key="17">
    <source>
        <dbReference type="ARBA" id="ARBA00023180"/>
    </source>
</evidence>
<feature type="domain" description="Aminotransferase class I/classII large" evidence="26">
    <location>
        <begin position="222"/>
        <end position="583"/>
    </location>
</feature>
<feature type="compositionally biased region" description="Polar residues" evidence="25">
    <location>
        <begin position="43"/>
        <end position="52"/>
    </location>
</feature>
<comment type="cofactor">
    <cofactor evidence="1">
        <name>Mn(2+)</name>
        <dbReference type="ChEBI" id="CHEBI:29035"/>
    </cofactor>
</comment>
<comment type="catalytic activity">
    <reaction evidence="20">
        <text>3-O-{[(1-&gt;4)-beta-D-GlcA-(1-&gt;4)-alpha-D-GlcNAc](n)-(1-&gt;4)-beta-D-GlcA-(1-&gt;3)-beta-D-Gal-(1-&gt;3)-beta-D-Gal-(1-&gt;4)-beta-D-Xyl}-L-seryl-[protein] + UDP-N-acetyl-alpha-D-glucosamine = 3-O-{alpha-D-GlcNAc-[(1-&gt;4)-beta-D-GlcA-(1-&gt;4)-alpha-D-GlcNAc](n)-(1-&gt;4)-beta-D-GlcA-(1-&gt;3)-beta-D-Gal-(1-&gt;3)-beta-D-Gal-(1-&gt;4)-beta-D-Xyl}-L-seryl-[protein] + UDP + H(+)</text>
        <dbReference type="Rhea" id="RHEA:16213"/>
        <dbReference type="Rhea" id="RHEA-COMP:12621"/>
        <dbReference type="Rhea" id="RHEA-COMP:12623"/>
        <dbReference type="ChEBI" id="CHEBI:15378"/>
        <dbReference type="ChEBI" id="CHEBI:57705"/>
        <dbReference type="ChEBI" id="CHEBI:58223"/>
        <dbReference type="ChEBI" id="CHEBI:132415"/>
        <dbReference type="ChEBI" id="CHEBI:132416"/>
        <dbReference type="EC" id="2.4.1.224"/>
    </reaction>
    <physiologicalReaction direction="left-to-right" evidence="20">
        <dbReference type="Rhea" id="RHEA:16214"/>
    </physiologicalReaction>
</comment>
<dbReference type="GO" id="GO:0006520">
    <property type="term" value="P:amino acid metabolic process"/>
    <property type="evidence" value="ECO:0007669"/>
    <property type="project" value="TreeGrafter"/>
</dbReference>
<evidence type="ECO:0000256" key="4">
    <source>
        <dbReference type="ARBA" id="ARBA00010271"/>
    </source>
</evidence>
<evidence type="ECO:0000256" key="9">
    <source>
        <dbReference type="ARBA" id="ARBA00022723"/>
    </source>
</evidence>
<feature type="domain" description="Aminotransferase class I/classII large" evidence="26">
    <location>
        <begin position="674"/>
        <end position="1035"/>
    </location>
</feature>
<dbReference type="GO" id="GO:0015020">
    <property type="term" value="F:glucuronosyltransferase activity"/>
    <property type="evidence" value="ECO:0007669"/>
    <property type="project" value="UniProtKB-ARBA"/>
</dbReference>
<proteinExistence type="inferred from homology"/>
<evidence type="ECO:0000256" key="12">
    <source>
        <dbReference type="ARBA" id="ARBA00022968"/>
    </source>
</evidence>